<evidence type="ECO:0000256" key="1">
    <source>
        <dbReference type="ARBA" id="ARBA00004141"/>
    </source>
</evidence>
<feature type="transmembrane region" description="Helical" evidence="5">
    <location>
        <begin position="216"/>
        <end position="244"/>
    </location>
</feature>
<feature type="transmembrane region" description="Helical" evidence="5">
    <location>
        <begin position="379"/>
        <end position="406"/>
    </location>
</feature>
<evidence type="ECO:0000256" key="3">
    <source>
        <dbReference type="ARBA" id="ARBA00022989"/>
    </source>
</evidence>
<feature type="transmembrane region" description="Helical" evidence="5">
    <location>
        <begin position="143"/>
        <end position="161"/>
    </location>
</feature>
<evidence type="ECO:0000259" key="6">
    <source>
        <dbReference type="Pfam" id="PF04932"/>
    </source>
</evidence>
<dbReference type="Pfam" id="PF04932">
    <property type="entry name" value="Wzy_C"/>
    <property type="match status" value="1"/>
</dbReference>
<comment type="subcellular location">
    <subcellularLocation>
        <location evidence="1">Membrane</location>
        <topology evidence="1">Multi-pass membrane protein</topology>
    </subcellularLocation>
</comment>
<feature type="transmembrane region" description="Helical" evidence="5">
    <location>
        <begin position="83"/>
        <end position="101"/>
    </location>
</feature>
<feature type="transmembrane region" description="Helical" evidence="5">
    <location>
        <begin position="49"/>
        <end position="71"/>
    </location>
</feature>
<accession>A0A1H0ZRI5</accession>
<name>A0A1H0ZRI5_9MICC</name>
<evidence type="ECO:0000256" key="2">
    <source>
        <dbReference type="ARBA" id="ARBA00022692"/>
    </source>
</evidence>
<evidence type="ECO:0000313" key="8">
    <source>
        <dbReference type="Proteomes" id="UP000181917"/>
    </source>
</evidence>
<dbReference type="Proteomes" id="UP000181917">
    <property type="component" value="Unassembled WGS sequence"/>
</dbReference>
<feature type="transmembrane region" description="Helical" evidence="5">
    <location>
        <begin position="113"/>
        <end position="131"/>
    </location>
</feature>
<keyword evidence="7" id="KW-0436">Ligase</keyword>
<reference evidence="7 8" key="1">
    <citation type="submission" date="2016-10" db="EMBL/GenBank/DDBJ databases">
        <authorList>
            <person name="de Groot N.N."/>
        </authorList>
    </citation>
    <scope>NUCLEOTIDE SEQUENCE [LARGE SCALE GENOMIC DNA]</scope>
    <source>
        <strain evidence="7 8">DSM 20117</strain>
    </source>
</reference>
<feature type="transmembrane region" description="Helical" evidence="5">
    <location>
        <begin position="256"/>
        <end position="274"/>
    </location>
</feature>
<evidence type="ECO:0000256" key="5">
    <source>
        <dbReference type="SAM" id="Phobius"/>
    </source>
</evidence>
<feature type="transmembrane region" description="Helical" evidence="5">
    <location>
        <begin position="12"/>
        <end position="37"/>
    </location>
</feature>
<feature type="domain" description="O-antigen ligase-related" evidence="6">
    <location>
        <begin position="215"/>
        <end position="354"/>
    </location>
</feature>
<feature type="transmembrane region" description="Helical" evidence="5">
    <location>
        <begin position="191"/>
        <end position="209"/>
    </location>
</feature>
<organism evidence="7 8">
    <name type="scientific">Crystallibacter crystallopoietes</name>
    <dbReference type="NCBI Taxonomy" id="37928"/>
    <lineage>
        <taxon>Bacteria</taxon>
        <taxon>Bacillati</taxon>
        <taxon>Actinomycetota</taxon>
        <taxon>Actinomycetes</taxon>
        <taxon>Micrococcales</taxon>
        <taxon>Micrococcaceae</taxon>
        <taxon>Crystallibacter</taxon>
    </lineage>
</organism>
<dbReference type="InterPro" id="IPR007016">
    <property type="entry name" value="O-antigen_ligase-rel_domated"/>
</dbReference>
<sequence length="432" mass="46022">MSPGSIVPLIGLVSVAVAVPLLLPRLTILMSLGWIILVRPGEELISMGLAGSTLSEVDLLLIAGLVASIRLYLKRANSAGPQLIWAPLLAWPLWLLLRSAFPVLGNVDTTGPVIDLRIIATFLALIPLGVIARRYGGTYLARWVCYLAYGTCFVAVVSWVLRVLGVLEPGAYALVNVSSSAAGDIRPGGEILIPVLAILLAFGKAPLLLNSKILSFALVILEILISQTLSIVLAAAVGIAFGLILNWRHTSLTLRALSLIAVLTTALLAGGAIGSESRFNLLARADEASANYRVTEMATVGRIVSEDPITMLIGSGPGSMVIFSGEDISEKKRDTHNVYVNILLKSGSIGILLFSIPYFTLCVRLYRTNHPLARSMIAVLAAIAFVSISVPFLWSSGGLLALLAIVTAARWPHPPKSWLTEKGADATRRKTL</sequence>
<keyword evidence="3 5" id="KW-1133">Transmembrane helix</keyword>
<keyword evidence="4 5" id="KW-0472">Membrane</keyword>
<keyword evidence="8" id="KW-1185">Reference proteome</keyword>
<dbReference type="EMBL" id="FNKH01000002">
    <property type="protein sequence ID" value="SDQ29636.1"/>
    <property type="molecule type" value="Genomic_DNA"/>
</dbReference>
<dbReference type="GO" id="GO:0016874">
    <property type="term" value="F:ligase activity"/>
    <property type="evidence" value="ECO:0007669"/>
    <property type="project" value="UniProtKB-KW"/>
</dbReference>
<dbReference type="GO" id="GO:0016020">
    <property type="term" value="C:membrane"/>
    <property type="evidence" value="ECO:0007669"/>
    <property type="project" value="UniProtKB-SubCell"/>
</dbReference>
<feature type="transmembrane region" description="Helical" evidence="5">
    <location>
        <begin position="338"/>
        <end position="359"/>
    </location>
</feature>
<gene>
    <name evidence="7" type="ORF">SAMN04489742_0502</name>
</gene>
<dbReference type="AlphaFoldDB" id="A0A1H0ZRI5"/>
<protein>
    <submittedName>
        <fullName evidence="7">O-antigen ligase like membrane protein</fullName>
    </submittedName>
</protein>
<dbReference type="STRING" id="37928.SAMN04489742_0502"/>
<evidence type="ECO:0000256" key="4">
    <source>
        <dbReference type="ARBA" id="ARBA00023136"/>
    </source>
</evidence>
<dbReference type="OrthoDB" id="10017726at2"/>
<keyword evidence="2 5" id="KW-0812">Transmembrane</keyword>
<evidence type="ECO:0000313" key="7">
    <source>
        <dbReference type="EMBL" id="SDQ29636.1"/>
    </source>
</evidence>
<proteinExistence type="predicted"/>